<dbReference type="PROSITE" id="PS51892">
    <property type="entry name" value="SUBTILASE"/>
    <property type="match status" value="1"/>
</dbReference>
<dbReference type="PRINTS" id="PR00723">
    <property type="entry name" value="SUBTILISIN"/>
</dbReference>
<comment type="similarity">
    <text evidence="1 5">Belongs to the peptidase S8 family.</text>
</comment>
<organism evidence="9 10">
    <name type="scientific">Rhizoctonia solani AG-3 Rhs1AP</name>
    <dbReference type="NCBI Taxonomy" id="1086054"/>
    <lineage>
        <taxon>Eukaryota</taxon>
        <taxon>Fungi</taxon>
        <taxon>Dikarya</taxon>
        <taxon>Basidiomycota</taxon>
        <taxon>Agaricomycotina</taxon>
        <taxon>Agaricomycetes</taxon>
        <taxon>Cantharellales</taxon>
        <taxon>Ceratobasidiaceae</taxon>
        <taxon>Rhizoctonia</taxon>
    </lineage>
</organism>
<evidence type="ECO:0000259" key="7">
    <source>
        <dbReference type="Pfam" id="PF00082"/>
    </source>
</evidence>
<dbReference type="CDD" id="cd04077">
    <property type="entry name" value="Peptidases_S8_PCSK9_ProteinaseK_like"/>
    <property type="match status" value="1"/>
</dbReference>
<dbReference type="InterPro" id="IPR034193">
    <property type="entry name" value="PCSK9_ProteinaseK-like"/>
</dbReference>
<keyword evidence="4 5" id="KW-0720">Serine protease</keyword>
<evidence type="ECO:0000313" key="9">
    <source>
        <dbReference type="EMBL" id="EUC54858.1"/>
    </source>
</evidence>
<dbReference type="PROSITE" id="PS00138">
    <property type="entry name" value="SUBTILASE_SER"/>
    <property type="match status" value="1"/>
</dbReference>
<name>X8IXJ8_9AGAM</name>
<keyword evidence="3 5" id="KW-0378">Hydrolase</keyword>
<keyword evidence="6" id="KW-0732">Signal</keyword>
<dbReference type="GO" id="GO:0006508">
    <property type="term" value="P:proteolysis"/>
    <property type="evidence" value="ECO:0007669"/>
    <property type="project" value="UniProtKB-KW"/>
</dbReference>
<reference evidence="10" key="1">
    <citation type="journal article" date="2014" name="Genome Announc.">
        <title>Draft genome sequence of the plant-pathogenic soil fungus Rhizoctonia solani anastomosis group 3 strain Rhs1AP.</title>
        <authorList>
            <person name="Cubeta M.A."/>
            <person name="Thomas E."/>
            <person name="Dean R.A."/>
            <person name="Jabaji S."/>
            <person name="Neate S.M."/>
            <person name="Tavantzis S."/>
            <person name="Toda T."/>
            <person name="Vilgalys R."/>
            <person name="Bharathan N."/>
            <person name="Fedorova-Abrams N."/>
            <person name="Pakala S.B."/>
            <person name="Pakala S.M."/>
            <person name="Zafar N."/>
            <person name="Joardar V."/>
            <person name="Losada L."/>
            <person name="Nierman W.C."/>
        </authorList>
    </citation>
    <scope>NUCLEOTIDE SEQUENCE [LARGE SCALE GENOMIC DNA]</scope>
    <source>
        <strain evidence="10">AG-3</strain>
    </source>
</reference>
<feature type="active site" description="Charge relay system" evidence="5">
    <location>
        <position position="331"/>
    </location>
</feature>
<dbReference type="InterPro" id="IPR000209">
    <property type="entry name" value="Peptidase_S8/S53_dom"/>
</dbReference>
<evidence type="ECO:0000256" key="3">
    <source>
        <dbReference type="ARBA" id="ARBA00022801"/>
    </source>
</evidence>
<dbReference type="InterPro" id="IPR050131">
    <property type="entry name" value="Peptidase_S8_subtilisin-like"/>
</dbReference>
<dbReference type="Pfam" id="PF05922">
    <property type="entry name" value="Inhibitor_I9"/>
    <property type="match status" value="1"/>
</dbReference>
<dbReference type="PANTHER" id="PTHR43806">
    <property type="entry name" value="PEPTIDASE S8"/>
    <property type="match status" value="1"/>
</dbReference>
<feature type="active site" description="Charge relay system" evidence="5">
    <location>
        <position position="144"/>
    </location>
</feature>
<dbReference type="InterPro" id="IPR037045">
    <property type="entry name" value="S8pro/Inhibitor_I9_sf"/>
</dbReference>
<feature type="domain" description="Inhibitor I9" evidence="8">
    <location>
        <begin position="37"/>
        <end position="106"/>
    </location>
</feature>
<dbReference type="Gene3D" id="3.30.70.80">
    <property type="entry name" value="Peptidase S8 propeptide/proteinase inhibitor I9"/>
    <property type="match status" value="1"/>
</dbReference>
<dbReference type="GO" id="GO:0005615">
    <property type="term" value="C:extracellular space"/>
    <property type="evidence" value="ECO:0007669"/>
    <property type="project" value="TreeGrafter"/>
</dbReference>
<evidence type="ECO:0000256" key="4">
    <source>
        <dbReference type="ARBA" id="ARBA00022825"/>
    </source>
</evidence>
<protein>
    <submittedName>
        <fullName evidence="9">Peptidase S8 family protein</fullName>
    </submittedName>
</protein>
<dbReference type="InterPro" id="IPR036852">
    <property type="entry name" value="Peptidase_S8/S53_dom_sf"/>
</dbReference>
<dbReference type="GO" id="GO:0004252">
    <property type="term" value="F:serine-type endopeptidase activity"/>
    <property type="evidence" value="ECO:0007669"/>
    <property type="project" value="UniProtKB-UniRule"/>
</dbReference>
<feature type="signal peptide" evidence="6">
    <location>
        <begin position="1"/>
        <end position="17"/>
    </location>
</feature>
<gene>
    <name evidence="9" type="ORF">RSOL_075740</name>
</gene>
<keyword evidence="2 5" id="KW-0645">Protease</keyword>
<evidence type="ECO:0000259" key="8">
    <source>
        <dbReference type="Pfam" id="PF05922"/>
    </source>
</evidence>
<evidence type="ECO:0000313" key="10">
    <source>
        <dbReference type="Proteomes" id="UP000030108"/>
    </source>
</evidence>
<evidence type="ECO:0000256" key="6">
    <source>
        <dbReference type="SAM" id="SignalP"/>
    </source>
</evidence>
<proteinExistence type="inferred from homology"/>
<feature type="active site" description="Charge relay system" evidence="5">
    <location>
        <position position="176"/>
    </location>
</feature>
<dbReference type="PANTHER" id="PTHR43806:SF11">
    <property type="entry name" value="CEREVISIN-RELATED"/>
    <property type="match status" value="1"/>
</dbReference>
<evidence type="ECO:0000256" key="5">
    <source>
        <dbReference type="PROSITE-ProRule" id="PRU01240"/>
    </source>
</evidence>
<dbReference type="InterPro" id="IPR010259">
    <property type="entry name" value="S8pro/Inhibitor_I9"/>
</dbReference>
<feature type="domain" description="Peptidase S8/S53" evidence="7">
    <location>
        <begin position="143"/>
        <end position="366"/>
    </location>
</feature>
<feature type="chain" id="PRO_5004986156" evidence="6">
    <location>
        <begin position="18"/>
        <end position="383"/>
    </location>
</feature>
<dbReference type="AlphaFoldDB" id="X8IXJ8"/>
<dbReference type="OrthoDB" id="19448at2759"/>
<accession>X8IXJ8</accession>
<dbReference type="Gene3D" id="3.40.50.200">
    <property type="entry name" value="Peptidase S8/S53 domain"/>
    <property type="match status" value="1"/>
</dbReference>
<evidence type="ECO:0000256" key="2">
    <source>
        <dbReference type="ARBA" id="ARBA00022670"/>
    </source>
</evidence>
<dbReference type="EMBL" id="JATN01000322">
    <property type="protein sequence ID" value="EUC54858.1"/>
    <property type="molecule type" value="Genomic_DNA"/>
</dbReference>
<dbReference type="InterPro" id="IPR015500">
    <property type="entry name" value="Peptidase_S8_subtilisin-rel"/>
</dbReference>
<dbReference type="Proteomes" id="UP000030108">
    <property type="component" value="Unassembled WGS sequence"/>
</dbReference>
<dbReference type="SUPFAM" id="SSF52743">
    <property type="entry name" value="Subtilisin-like"/>
    <property type="match status" value="1"/>
</dbReference>
<dbReference type="InterPro" id="IPR023828">
    <property type="entry name" value="Peptidase_S8_Ser-AS"/>
</dbReference>
<sequence>MKTFAFIAAALVAPVLAAPAPRPIPINKRAGPVKEDSYIIKLKDGVSVDSHLAQFTGSSDSQNTEVVYKYDDVFNGYAGVIKGPMLDSIRSSPDVEFIQADTIYNINWEEGDESLASREIHNQKLPNLAERGANGEGIDIYGLDTGILTTHTCFGGRATWGATFGQGYKDSDGNGHGTHTAGTAAGTGFGLATAAKVIAVKVCSDAGQCAGSDIVAGIEYVVKQAGSSGRPSIATMSLGGEGDAAIDAATSAAITRGIHFTVAAGNDNHDASGDSPARVAAANTIGAVDISNRKASFSNFGSVVDVWALGVNVLSAWNTSNSATNTISGTSMATPHVAGIVAVVLGNRGQMKPAELSAALLKNAKPLVIGVPSGTTNLLAQVW</sequence>
<evidence type="ECO:0000256" key="1">
    <source>
        <dbReference type="ARBA" id="ARBA00011073"/>
    </source>
</evidence>
<dbReference type="Pfam" id="PF00082">
    <property type="entry name" value="Peptidase_S8"/>
    <property type="match status" value="1"/>
</dbReference>
<comment type="caution">
    <text evidence="9">The sequence shown here is derived from an EMBL/GenBank/DDBJ whole genome shotgun (WGS) entry which is preliminary data.</text>
</comment>
<dbReference type="SUPFAM" id="SSF54897">
    <property type="entry name" value="Protease propeptides/inhibitors"/>
    <property type="match status" value="1"/>
</dbReference>